<dbReference type="EMBL" id="CASHTH010002753">
    <property type="protein sequence ID" value="CAI8034832.1"/>
    <property type="molecule type" value="Genomic_DNA"/>
</dbReference>
<accession>A0AA35ST26</accession>
<dbReference type="AlphaFoldDB" id="A0AA35ST26"/>
<keyword evidence="1" id="KW-1133">Transmembrane helix</keyword>
<evidence type="ECO:0000313" key="3">
    <source>
        <dbReference type="Proteomes" id="UP001174909"/>
    </source>
</evidence>
<dbReference type="Proteomes" id="UP001174909">
    <property type="component" value="Unassembled WGS sequence"/>
</dbReference>
<organism evidence="2 3">
    <name type="scientific">Geodia barretti</name>
    <name type="common">Barrett's horny sponge</name>
    <dbReference type="NCBI Taxonomy" id="519541"/>
    <lineage>
        <taxon>Eukaryota</taxon>
        <taxon>Metazoa</taxon>
        <taxon>Porifera</taxon>
        <taxon>Demospongiae</taxon>
        <taxon>Heteroscleromorpha</taxon>
        <taxon>Tetractinellida</taxon>
        <taxon>Astrophorina</taxon>
        <taxon>Geodiidae</taxon>
        <taxon>Geodia</taxon>
    </lineage>
</organism>
<keyword evidence="3" id="KW-1185">Reference proteome</keyword>
<protein>
    <submittedName>
        <fullName evidence="2">Uncharacterized protein</fullName>
    </submittedName>
</protein>
<keyword evidence="1" id="KW-0812">Transmembrane</keyword>
<name>A0AA35ST26_GEOBA</name>
<comment type="caution">
    <text evidence="2">The sequence shown here is derived from an EMBL/GenBank/DDBJ whole genome shotgun (WGS) entry which is preliminary data.</text>
</comment>
<sequence length="71" mass="8369">MYTWTLHLHIAFTLIIHTFDIIFISLSYIICMYHISYRFALYICTMNNTKRGYCSVMLLYKLSSASESGEN</sequence>
<reference evidence="2" key="1">
    <citation type="submission" date="2023-03" db="EMBL/GenBank/DDBJ databases">
        <authorList>
            <person name="Steffen K."/>
            <person name="Cardenas P."/>
        </authorList>
    </citation>
    <scope>NUCLEOTIDE SEQUENCE</scope>
</reference>
<gene>
    <name evidence="2" type="ORF">GBAR_LOCUS19573</name>
</gene>
<feature type="transmembrane region" description="Helical" evidence="1">
    <location>
        <begin position="6"/>
        <end position="31"/>
    </location>
</feature>
<evidence type="ECO:0000313" key="2">
    <source>
        <dbReference type="EMBL" id="CAI8034832.1"/>
    </source>
</evidence>
<keyword evidence="1" id="KW-0472">Membrane</keyword>
<proteinExistence type="predicted"/>
<evidence type="ECO:0000256" key="1">
    <source>
        <dbReference type="SAM" id="Phobius"/>
    </source>
</evidence>